<gene>
    <name evidence="1" type="ORF">D3P96_07775</name>
</gene>
<proteinExistence type="predicted"/>
<organism evidence="1 2">
    <name type="scientific">Weissella viridescens</name>
    <name type="common">Lactobacillus viridescens</name>
    <dbReference type="NCBI Taxonomy" id="1629"/>
    <lineage>
        <taxon>Bacteria</taxon>
        <taxon>Bacillati</taxon>
        <taxon>Bacillota</taxon>
        <taxon>Bacilli</taxon>
        <taxon>Lactobacillales</taxon>
        <taxon>Lactobacillaceae</taxon>
        <taxon>Weissella</taxon>
    </lineage>
</organism>
<dbReference type="Proteomes" id="UP000275836">
    <property type="component" value="Unassembled WGS sequence"/>
</dbReference>
<dbReference type="EMBL" id="RHGY01000010">
    <property type="protein sequence ID" value="RRG17443.1"/>
    <property type="molecule type" value="Genomic_DNA"/>
</dbReference>
<dbReference type="AlphaFoldDB" id="A0A3P2RAG1"/>
<name>A0A3P2RAG1_WEIVI</name>
<sequence length="87" mass="9819">MNVFGITFELSDFLFKSVYAICQILKANDDTISLIDLHVDTDADKYFATFRVFGYDGFYRSETASADEEDGGGIYVTNTKIIYSNDD</sequence>
<evidence type="ECO:0000313" key="1">
    <source>
        <dbReference type="EMBL" id="RRG17443.1"/>
    </source>
</evidence>
<evidence type="ECO:0000313" key="2">
    <source>
        <dbReference type="Proteomes" id="UP000275836"/>
    </source>
</evidence>
<reference evidence="1 2" key="1">
    <citation type="submission" date="2018-10" db="EMBL/GenBank/DDBJ databases">
        <title>Draft genome sequence of Weissella viridescens UCO-SMC3.</title>
        <authorList>
            <person name="Garcia-Cancino A."/>
            <person name="Espinoza-Monje M."/>
            <person name="Albarracin L."/>
            <person name="Garcia-Castillo V."/>
            <person name="Campos-Martin J."/>
            <person name="Nakano Y."/>
            <person name="Guitierrez-Zamorano C."/>
            <person name="Ikeda-Ohtsubo W."/>
            <person name="Morita H."/>
            <person name="Kitazawa H."/>
            <person name="Villena J."/>
        </authorList>
    </citation>
    <scope>NUCLEOTIDE SEQUENCE [LARGE SCALE GENOMIC DNA]</scope>
    <source>
        <strain evidence="1 2">UCO-SMC3</strain>
    </source>
</reference>
<accession>A0A3P2RAG1</accession>
<protein>
    <submittedName>
        <fullName evidence="1">Uncharacterized protein</fullName>
    </submittedName>
</protein>
<dbReference type="RefSeq" id="WP_124943787.1">
    <property type="nucleotide sequence ID" value="NZ_RHGY01000010.1"/>
</dbReference>
<comment type="caution">
    <text evidence="1">The sequence shown here is derived from an EMBL/GenBank/DDBJ whole genome shotgun (WGS) entry which is preliminary data.</text>
</comment>